<sequence>MGNQKLTPKELDNRIKENKDVFILDVRSEDKFNDYHLEHAVNVPKTAIFEMEEANTSYDISLPKDKEIIIACTTGNSATKCANILAKHDFNVTVLEGGLTAWKEYTKSK</sequence>
<dbReference type="PANTHER" id="PTHR43031">
    <property type="entry name" value="FAD-DEPENDENT OXIDOREDUCTASE"/>
    <property type="match status" value="1"/>
</dbReference>
<dbReference type="InterPro" id="IPR050229">
    <property type="entry name" value="GlpE_sulfurtransferase"/>
</dbReference>
<dbReference type="SMART" id="SM00450">
    <property type="entry name" value="RHOD"/>
    <property type="match status" value="1"/>
</dbReference>
<dbReference type="InterPro" id="IPR001763">
    <property type="entry name" value="Rhodanese-like_dom"/>
</dbReference>
<dbReference type="PROSITE" id="PS50206">
    <property type="entry name" value="RHODANESE_3"/>
    <property type="match status" value="1"/>
</dbReference>
<dbReference type="SUPFAM" id="SSF52821">
    <property type="entry name" value="Rhodanese/Cell cycle control phosphatase"/>
    <property type="match status" value="1"/>
</dbReference>
<name>A0ABX7E4J1_9BACI</name>
<organism evidence="2 3">
    <name type="scientific">Heyndrickxia vini</name>
    <dbReference type="NCBI Taxonomy" id="1476025"/>
    <lineage>
        <taxon>Bacteria</taxon>
        <taxon>Bacillati</taxon>
        <taxon>Bacillota</taxon>
        <taxon>Bacilli</taxon>
        <taxon>Bacillales</taxon>
        <taxon>Bacillaceae</taxon>
        <taxon>Heyndrickxia</taxon>
    </lineage>
</organism>
<feature type="domain" description="Rhodanese" evidence="1">
    <location>
        <begin position="17"/>
        <end position="107"/>
    </location>
</feature>
<dbReference type="InterPro" id="IPR036873">
    <property type="entry name" value="Rhodanese-like_dom_sf"/>
</dbReference>
<dbReference type="Pfam" id="PF00581">
    <property type="entry name" value="Rhodanese"/>
    <property type="match status" value="1"/>
</dbReference>
<dbReference type="EMBL" id="CP065425">
    <property type="protein sequence ID" value="QQZ10189.1"/>
    <property type="molecule type" value="Genomic_DNA"/>
</dbReference>
<gene>
    <name evidence="2" type="ORF">I5776_04315</name>
</gene>
<evidence type="ECO:0000313" key="2">
    <source>
        <dbReference type="EMBL" id="QQZ10189.1"/>
    </source>
</evidence>
<dbReference type="Gene3D" id="3.40.250.10">
    <property type="entry name" value="Rhodanese-like domain"/>
    <property type="match status" value="1"/>
</dbReference>
<evidence type="ECO:0000259" key="1">
    <source>
        <dbReference type="PROSITE" id="PS50206"/>
    </source>
</evidence>
<dbReference type="CDD" id="cd00158">
    <property type="entry name" value="RHOD"/>
    <property type="match status" value="1"/>
</dbReference>
<protein>
    <submittedName>
        <fullName evidence="2">Rhodanese-like domain-containing protein</fullName>
    </submittedName>
</protein>
<accession>A0ABX7E4J1</accession>
<dbReference type="Proteomes" id="UP000595691">
    <property type="component" value="Chromosome"/>
</dbReference>
<dbReference type="RefSeq" id="WP_202779135.1">
    <property type="nucleotide sequence ID" value="NZ_CP065425.1"/>
</dbReference>
<dbReference type="PANTHER" id="PTHR43031:SF1">
    <property type="entry name" value="PYRIDINE NUCLEOTIDE-DISULPHIDE OXIDOREDUCTASE"/>
    <property type="match status" value="1"/>
</dbReference>
<keyword evidence="3" id="KW-1185">Reference proteome</keyword>
<evidence type="ECO:0000313" key="3">
    <source>
        <dbReference type="Proteomes" id="UP000595691"/>
    </source>
</evidence>
<reference evidence="2 3" key="1">
    <citation type="submission" date="2020-11" db="EMBL/GenBank/DDBJ databases">
        <title>Taxonomic evaluation of the Bacillus sporothermodurans group of bacteria based on whole genome sequences.</title>
        <authorList>
            <person name="Fiedler G."/>
            <person name="Herbstmann A.-D."/>
            <person name="Doll E."/>
            <person name="Wenning M."/>
            <person name="Brinks E."/>
            <person name="Kabisch J."/>
            <person name="Breitenwieser F."/>
            <person name="Lappann M."/>
            <person name="Boehnlein C."/>
            <person name="Franz C."/>
        </authorList>
    </citation>
    <scope>NUCLEOTIDE SEQUENCE [LARGE SCALE GENOMIC DNA]</scope>
    <source>
        <strain evidence="2 3">JCM 19841</strain>
    </source>
</reference>
<proteinExistence type="predicted"/>